<protein>
    <submittedName>
        <fullName evidence="2">Uncharacterized protein</fullName>
    </submittedName>
</protein>
<dbReference type="AlphaFoldDB" id="A0A0D2BE38"/>
<feature type="region of interest" description="Disordered" evidence="1">
    <location>
        <begin position="65"/>
        <end position="84"/>
    </location>
</feature>
<dbReference type="RefSeq" id="XP_016229870.1">
    <property type="nucleotide sequence ID" value="XM_016386399.1"/>
</dbReference>
<proteinExistence type="predicted"/>
<evidence type="ECO:0000313" key="2">
    <source>
        <dbReference type="EMBL" id="KIW09654.1"/>
    </source>
</evidence>
<reference evidence="2 3" key="1">
    <citation type="submission" date="2015-01" db="EMBL/GenBank/DDBJ databases">
        <title>The Genome Sequence of Exophiala spinifera CBS89968.</title>
        <authorList>
            <consortium name="The Broad Institute Genomics Platform"/>
            <person name="Cuomo C."/>
            <person name="de Hoog S."/>
            <person name="Gorbushina A."/>
            <person name="Stielow B."/>
            <person name="Teixiera M."/>
            <person name="Abouelleil A."/>
            <person name="Chapman S.B."/>
            <person name="Priest M."/>
            <person name="Young S.K."/>
            <person name="Wortman J."/>
            <person name="Nusbaum C."/>
            <person name="Birren B."/>
        </authorList>
    </citation>
    <scope>NUCLEOTIDE SEQUENCE [LARGE SCALE GENOMIC DNA]</scope>
    <source>
        <strain evidence="2 3">CBS 89968</strain>
    </source>
</reference>
<dbReference type="OrthoDB" id="10628787at2759"/>
<dbReference type="GeneID" id="27339175"/>
<accession>A0A0D2BE38</accession>
<name>A0A0D2BE38_9EURO</name>
<organism evidence="2 3">
    <name type="scientific">Exophiala spinifera</name>
    <dbReference type="NCBI Taxonomy" id="91928"/>
    <lineage>
        <taxon>Eukaryota</taxon>
        <taxon>Fungi</taxon>
        <taxon>Dikarya</taxon>
        <taxon>Ascomycota</taxon>
        <taxon>Pezizomycotina</taxon>
        <taxon>Eurotiomycetes</taxon>
        <taxon>Chaetothyriomycetidae</taxon>
        <taxon>Chaetothyriales</taxon>
        <taxon>Herpotrichiellaceae</taxon>
        <taxon>Exophiala</taxon>
    </lineage>
</organism>
<dbReference type="EMBL" id="KN847508">
    <property type="protein sequence ID" value="KIW09654.1"/>
    <property type="molecule type" value="Genomic_DNA"/>
</dbReference>
<dbReference type="Proteomes" id="UP000053328">
    <property type="component" value="Unassembled WGS sequence"/>
</dbReference>
<evidence type="ECO:0000313" key="3">
    <source>
        <dbReference type="Proteomes" id="UP000053328"/>
    </source>
</evidence>
<sequence>MSQRHCSKEHHIDTRRRQKERLMYRPVILQCFFAKPKATDYWIVRREDSVGLENDTSHMVSHPVTPAARRPHHSHRHHHDVTQSVTTRFHSAIQADKGRYQQLGEPNHVSEITPWLRKSAM</sequence>
<gene>
    <name evidence="2" type="ORF">PV08_12092</name>
</gene>
<dbReference type="VEuPathDB" id="FungiDB:PV08_12092"/>
<feature type="compositionally biased region" description="Basic residues" evidence="1">
    <location>
        <begin position="69"/>
        <end position="79"/>
    </location>
</feature>
<keyword evidence="3" id="KW-1185">Reference proteome</keyword>
<evidence type="ECO:0000256" key="1">
    <source>
        <dbReference type="SAM" id="MobiDB-lite"/>
    </source>
</evidence>
<dbReference type="HOGENOM" id="CLU_2038097_0_0_1"/>